<evidence type="ECO:0000259" key="2">
    <source>
        <dbReference type="PROSITE" id="PS51371"/>
    </source>
</evidence>
<sequence>MYNLEKHTVNDTITIRDALLIIDKQGLIANVLFVVSQERKLLGSVTEGDIRRALLRGETLATLITAVMRQNCKYLYQNFDVKDIEELRNINITFVPIVNQQHQIIEIIEVNKYQPKLPVHAIIMAGGKGQRLLPLTKTTPKPLLRIGDKPIIEYNIDRLAKSGVTHIHISINYLGEQIQAYFKDGKERGLDIKYLVEKEFLGTIASVKLTQDYQSDTLLIMNSDLLTNINFTEFYQAFLKQGADMAIASTSYHVDVPYGVIEVNAEAQVNSLKEKPRYTYYSNAGIYLIKKELINLIPDGEFYNITDLIERLLMLNKKVISFPILGYWLDIGKHEDFKKAQEDIKYLNLN</sequence>
<dbReference type="Pfam" id="PF00483">
    <property type="entry name" value="NTP_transferase"/>
    <property type="match status" value="1"/>
</dbReference>
<dbReference type="InterPro" id="IPR005835">
    <property type="entry name" value="NTP_transferase_dom"/>
</dbReference>
<organism evidence="3 4">
    <name type="scientific">Pedobacter aquae</name>
    <dbReference type="NCBI Taxonomy" id="2605747"/>
    <lineage>
        <taxon>Bacteria</taxon>
        <taxon>Pseudomonadati</taxon>
        <taxon>Bacteroidota</taxon>
        <taxon>Sphingobacteriia</taxon>
        <taxon>Sphingobacteriales</taxon>
        <taxon>Sphingobacteriaceae</taxon>
        <taxon>Pedobacter</taxon>
    </lineage>
</organism>
<dbReference type="GO" id="GO:0016740">
    <property type="term" value="F:transferase activity"/>
    <property type="evidence" value="ECO:0007669"/>
    <property type="project" value="UniProtKB-KW"/>
</dbReference>
<feature type="domain" description="CBS" evidence="2">
    <location>
        <begin position="1"/>
        <end position="60"/>
    </location>
</feature>
<dbReference type="RefSeq" id="WP_149075036.1">
    <property type="nucleotide sequence ID" value="NZ_CP043329.1"/>
</dbReference>
<dbReference type="Proteomes" id="UP000323653">
    <property type="component" value="Chromosome"/>
</dbReference>
<dbReference type="SUPFAM" id="SSF53448">
    <property type="entry name" value="Nucleotide-diphospho-sugar transferases"/>
    <property type="match status" value="1"/>
</dbReference>
<keyword evidence="1" id="KW-0129">CBS domain</keyword>
<dbReference type="InterPro" id="IPR046342">
    <property type="entry name" value="CBS_dom_sf"/>
</dbReference>
<evidence type="ECO:0000256" key="1">
    <source>
        <dbReference type="PROSITE-ProRule" id="PRU00703"/>
    </source>
</evidence>
<dbReference type="CDD" id="cd06426">
    <property type="entry name" value="NTP_transferase_like_2"/>
    <property type="match status" value="1"/>
</dbReference>
<dbReference type="Gene3D" id="3.90.550.10">
    <property type="entry name" value="Spore Coat Polysaccharide Biosynthesis Protein SpsA, Chain A"/>
    <property type="match status" value="1"/>
</dbReference>
<dbReference type="KEGG" id="pej:FYC62_11650"/>
<dbReference type="EMBL" id="CP043329">
    <property type="protein sequence ID" value="QEK52217.1"/>
    <property type="molecule type" value="Genomic_DNA"/>
</dbReference>
<evidence type="ECO:0000313" key="4">
    <source>
        <dbReference type="Proteomes" id="UP000323653"/>
    </source>
</evidence>
<dbReference type="InterPro" id="IPR029044">
    <property type="entry name" value="Nucleotide-diphossugar_trans"/>
</dbReference>
<proteinExistence type="predicted"/>
<evidence type="ECO:0000313" key="3">
    <source>
        <dbReference type="EMBL" id="QEK52217.1"/>
    </source>
</evidence>
<dbReference type="InterPro" id="IPR000644">
    <property type="entry name" value="CBS_dom"/>
</dbReference>
<dbReference type="PANTHER" id="PTHR22572">
    <property type="entry name" value="SUGAR-1-PHOSPHATE GUANYL TRANSFERASE"/>
    <property type="match status" value="1"/>
</dbReference>
<accession>A0A5C0VJF7</accession>
<dbReference type="SUPFAM" id="SSF54631">
    <property type="entry name" value="CBS-domain pair"/>
    <property type="match status" value="1"/>
</dbReference>
<dbReference type="PROSITE" id="PS51371">
    <property type="entry name" value="CBS"/>
    <property type="match status" value="1"/>
</dbReference>
<keyword evidence="3" id="KW-0808">Transferase</keyword>
<reference evidence="3 4" key="1">
    <citation type="submission" date="2019-08" db="EMBL/GenBank/DDBJ databases">
        <title>Pedobacter sp. nov., isolated from Han river, South Korea.</title>
        <authorList>
            <person name="Lee D.-H."/>
            <person name="Kim Y.-S."/>
            <person name="Hwang E.-M."/>
            <person name="Le Tran T.C."/>
            <person name="Cha C.-J."/>
        </authorList>
    </citation>
    <scope>NUCLEOTIDE SEQUENCE [LARGE SCALE GENOMIC DNA]</scope>
    <source>
        <strain evidence="3 4">CJ43</strain>
    </source>
</reference>
<keyword evidence="4" id="KW-1185">Reference proteome</keyword>
<name>A0A5C0VJF7_9SPHI</name>
<dbReference type="AlphaFoldDB" id="A0A5C0VJF7"/>
<dbReference type="Pfam" id="PF00571">
    <property type="entry name" value="CBS"/>
    <property type="match status" value="1"/>
</dbReference>
<dbReference type="InterPro" id="IPR050486">
    <property type="entry name" value="Mannose-1P_guanyltransferase"/>
</dbReference>
<gene>
    <name evidence="3" type="ORF">FYC62_11650</name>
</gene>
<protein>
    <submittedName>
        <fullName evidence="3">NTP transferase domain-containing protein</fullName>
    </submittedName>
</protein>
<dbReference type="Gene3D" id="3.10.580.10">
    <property type="entry name" value="CBS-domain"/>
    <property type="match status" value="1"/>
</dbReference>